<keyword evidence="5" id="KW-1185">Reference proteome</keyword>
<evidence type="ECO:0000256" key="2">
    <source>
        <dbReference type="SAM" id="MobiDB-lite"/>
    </source>
</evidence>
<evidence type="ECO:0000313" key="4">
    <source>
        <dbReference type="EMBL" id="AZG68391.1"/>
    </source>
</evidence>
<evidence type="ECO:0000313" key="5">
    <source>
        <dbReference type="Proteomes" id="UP000275883"/>
    </source>
</evidence>
<accession>A0A3G8LFW8</accession>
<proteinExistence type="predicted"/>
<dbReference type="KEGG" id="mstr:EGN60_00130"/>
<keyword evidence="3" id="KW-0732">Signal</keyword>
<dbReference type="Proteomes" id="UP000275883">
    <property type="component" value="Chromosome"/>
</dbReference>
<evidence type="ECO:0000256" key="3">
    <source>
        <dbReference type="SAM" id="SignalP"/>
    </source>
</evidence>
<reference evidence="4 5" key="1">
    <citation type="submission" date="2018-11" db="EMBL/GenBank/DDBJ databases">
        <title>Genome sequence of Mycoplasma struthionis sp. nov.</title>
        <authorList>
            <person name="Spergser J."/>
        </authorList>
    </citation>
    <scope>NUCLEOTIDE SEQUENCE [LARGE SCALE GENOMIC DNA]</scope>
    <source>
        <strain evidence="4 5">237IA</strain>
    </source>
</reference>
<dbReference type="RefSeq" id="WP_124724090.1">
    <property type="nucleotide sequence ID" value="NZ_CP034044.1"/>
</dbReference>
<keyword evidence="1" id="KW-0175">Coiled coil</keyword>
<feature type="coiled-coil region" evidence="1">
    <location>
        <begin position="491"/>
        <end position="518"/>
    </location>
</feature>
<evidence type="ECO:0000256" key="1">
    <source>
        <dbReference type="SAM" id="Coils"/>
    </source>
</evidence>
<dbReference type="PROSITE" id="PS51257">
    <property type="entry name" value="PROKAR_LIPOPROTEIN"/>
    <property type="match status" value="1"/>
</dbReference>
<dbReference type="NCBIfam" id="NF045847">
    <property type="entry name" value="MGA1079_SerProt"/>
    <property type="match status" value="1"/>
</dbReference>
<feature type="region of interest" description="Disordered" evidence="2">
    <location>
        <begin position="1118"/>
        <end position="1143"/>
    </location>
</feature>
<feature type="chain" id="PRO_5017992742" description="Extracellular matrix-binding protein ebh GA module domain-containing protein" evidence="3">
    <location>
        <begin position="27"/>
        <end position="1904"/>
    </location>
</feature>
<feature type="compositionally biased region" description="Basic and acidic residues" evidence="2">
    <location>
        <begin position="1118"/>
        <end position="1140"/>
    </location>
</feature>
<evidence type="ECO:0008006" key="6">
    <source>
        <dbReference type="Google" id="ProtNLM"/>
    </source>
</evidence>
<dbReference type="OrthoDB" id="400420at2"/>
<sequence length="1904" mass="217885">MKKSKKLLLKSSTLFLMTATGFLTLACNKNQPKPELKKVNLGSSFSAIEEFKAEDTYPEITALFSNSLVDNYLNSSTSNADAEKKIINIKTTYLLAKKIKESHNSLLSISSDSEIASSPLKKNIDSIIADYNAKFADNKLNIDAIVNNQHISDQSAFDFIFDSLSKLNKAIDDLKIELAKASKNTEDAFNSLKSQIFDQISLPINQKINEAFKNNLKGLFVRTLNSYADPNAENVLTSLQALANKYNDYLLIVKEFLTFKELYMMLFQGKDFNSFSLAIKNKYNDLKARFLDDEKIKDWNLDNIDEIRTKLDEYKSIFNLFNQESLNPNLDFSNFDSILNSFEDDIFINKILFDAKKTTLKTQDAINAYAQKLSTLKNKVHKVLNLYNEKNDALINEANKNDLKALLSTLFTSDNKLDFSLNNEPDTLISKLDQIKNNLSAFSPRHSERDPELTKKIDALSSLIDSLDSYLRNLGALKQTVLANINSLALADQATLDINNLKTKLQAITEKIKSLQAKKLDSGKQQKLDEILNNFYDLNKILYSNQTLSLFNDVLTQKQNALNQFEQTYIIAPHERDLAAFSTRVNQELTLKLNDNLERYGLTNKLTPLSFTDNNFDLYTSLIKPRGTEVTRTSYSVDIHEPQKLKVSYTVRALDNPSFSTTVKKELTFTKDVNALLNALDSVSIENLFTVDYDYLNTLSYDQANDYSLFNDYVSKNNDYINGYFKYQIHKDGFLVKDGTATKLKVDYLFNNGILKTVDVPMPKLHFIANSDVAVRLDFKDDFKTTEYYTNPTKFGFRLDNYFAQQMTLYATGISKFVVNPTARRLSSESQYQLNEQERIAGFKSIISNITKNITEEQLIPYSDDLLIDVDTNENIIKFKINKDGTTKNAYLQVKNLGDAATATNREDEKRILRLLGYTEFKTVDEANKKYSDHVLEKVEVKNKLETHSQLVAWDAARVKSDLERLYTFPSFGQYQVYIKSVKNVDTKNGAVDLVLWYKHNGQEVEIPRGLTEDSMRKVHLKYFKPLMFEDINPRNNSVFSSQDFTGNGYQNIDSSDITKIQNINSTNFTYRRTKAYINSKNQKLGYALVDPEDIVQQKAYTKLNYLIGFKGQVARSEDENKDAENASKFDNLPDSKEATPKNTVVQNSTITISTDEIKHNGDLTNQTNLNELSNKYFIYFIDVRASKGKNNKNAKTMTFKLGFIDKNDVNKRYLLNKDITLDNLQNDYKNNLYPEVILNNITFENLNLVSLSQITAENLKSQIGQSLLQSANIKYKETGKSNPQEIEYNNFTLNLNTIKIADVKIKDARQGKAYIRLKYQPANNGPAILGNRWYLIEGLKASSSTETASENNLTWKNNALHEIYSSSSVKRQREIEAYYKDLYWSYDETTNTASWTLKRKYIEKTLLDSTNTSAELDMSLFGNVLFQDERRFLRFGDPFKFTFNVKELQNHAITKEFSTNALDYVNGLTRKNAPAIKLILKAELNGEGIVFSLKPEKVEYKIFISHPEDEVIRSLDLTGPRGGEFKSDKAFLLRKAAAKITIRYENNKQKEDFGFETNKFDYKKLSYTQENMPILFSNDYSKLWTEYSPNQNVSYKFHEGYLLSNEYLNFDQNNTPLFKNLRERTMAYNYGSATVIGKASNSEDNTKFFLLTNNHVEKYENIKALKENSHQVAWRYLTRYGKYFSNNINAGHSYWGGLYTVGVYPKVVWTGKDQLNNQGLNPVRTDLTIIEVDIKDIIKQAKSDGRYETALWFENWKNITDFNLNYVGDKVNDIDNIPYAYHGGNNGFPFAKQAGYIINRAKISSAGIRLDYQNGYVPAFFNQGNSGSGVFGEEGLNTVVNSGTPLKVLNSWNYASKGHNFMGINNQNEDPLSLKNTNSFASILYNLNIKDPHNYDIPWFLKK</sequence>
<feature type="signal peptide" evidence="3">
    <location>
        <begin position="1"/>
        <end position="26"/>
    </location>
</feature>
<gene>
    <name evidence="4" type="ORF">EGN60_00130</name>
</gene>
<organism evidence="4 5">
    <name type="scientific">Mycoplasma struthionis</name>
    <dbReference type="NCBI Taxonomy" id="538220"/>
    <lineage>
        <taxon>Bacteria</taxon>
        <taxon>Bacillati</taxon>
        <taxon>Mycoplasmatota</taxon>
        <taxon>Mollicutes</taxon>
        <taxon>Mycoplasmataceae</taxon>
        <taxon>Mycoplasma</taxon>
    </lineage>
</organism>
<protein>
    <recommendedName>
        <fullName evidence="6">Extracellular matrix-binding protein ebh GA module domain-containing protein</fullName>
    </recommendedName>
</protein>
<dbReference type="EMBL" id="CP034044">
    <property type="protein sequence ID" value="AZG68391.1"/>
    <property type="molecule type" value="Genomic_DNA"/>
</dbReference>
<name>A0A3G8LFW8_9MOLU</name>